<dbReference type="PANTHER" id="PTHR46796:SF6">
    <property type="entry name" value="ARAC SUBFAMILY"/>
    <property type="match status" value="1"/>
</dbReference>
<keyword evidence="2" id="KW-0238">DNA-binding</keyword>
<gene>
    <name evidence="5" type="ORF">I4641_05255</name>
</gene>
<sequence length="59" mass="6925">MSLYQYVIYCRIERAKQLLKQQKIAIAEIATQVGFADQSHLTHHFKRHVGITPKAFRQL</sequence>
<evidence type="ECO:0000313" key="6">
    <source>
        <dbReference type="Proteomes" id="UP000729733"/>
    </source>
</evidence>
<dbReference type="GO" id="GO:0043565">
    <property type="term" value="F:sequence-specific DNA binding"/>
    <property type="evidence" value="ECO:0007669"/>
    <property type="project" value="InterPro"/>
</dbReference>
<dbReference type="InterPro" id="IPR050204">
    <property type="entry name" value="AraC_XylS_family_regulators"/>
</dbReference>
<dbReference type="GO" id="GO:0003700">
    <property type="term" value="F:DNA-binding transcription factor activity"/>
    <property type="evidence" value="ECO:0007669"/>
    <property type="project" value="InterPro"/>
</dbReference>
<evidence type="ECO:0000256" key="1">
    <source>
        <dbReference type="ARBA" id="ARBA00023015"/>
    </source>
</evidence>
<evidence type="ECO:0000313" key="5">
    <source>
        <dbReference type="EMBL" id="MCC0176383.1"/>
    </source>
</evidence>
<dbReference type="RefSeq" id="WP_369426727.1">
    <property type="nucleotide sequence ID" value="NZ_JADWDC010000008.1"/>
</dbReference>
<dbReference type="PROSITE" id="PS00041">
    <property type="entry name" value="HTH_ARAC_FAMILY_1"/>
    <property type="match status" value="1"/>
</dbReference>
<accession>A0A964FGC2</accession>
<dbReference type="Gene3D" id="1.10.10.60">
    <property type="entry name" value="Homeodomain-like"/>
    <property type="match status" value="1"/>
</dbReference>
<dbReference type="InterPro" id="IPR009057">
    <property type="entry name" value="Homeodomain-like_sf"/>
</dbReference>
<name>A0A964FGC2_9CYAN</name>
<evidence type="ECO:0000256" key="2">
    <source>
        <dbReference type="ARBA" id="ARBA00023125"/>
    </source>
</evidence>
<protein>
    <submittedName>
        <fullName evidence="5">Helix-turn-helix transcriptional regulator</fullName>
    </submittedName>
</protein>
<dbReference type="InterPro" id="IPR020449">
    <property type="entry name" value="Tscrpt_reg_AraC-type_HTH"/>
</dbReference>
<dbReference type="PROSITE" id="PS01124">
    <property type="entry name" value="HTH_ARAC_FAMILY_2"/>
    <property type="match status" value="1"/>
</dbReference>
<dbReference type="SMART" id="SM00342">
    <property type="entry name" value="HTH_ARAC"/>
    <property type="match status" value="1"/>
</dbReference>
<dbReference type="Proteomes" id="UP000729733">
    <property type="component" value="Unassembled WGS sequence"/>
</dbReference>
<organism evidence="5 6">
    <name type="scientific">Waterburya agarophytonicola KI4</name>
    <dbReference type="NCBI Taxonomy" id="2874699"/>
    <lineage>
        <taxon>Bacteria</taxon>
        <taxon>Bacillati</taxon>
        <taxon>Cyanobacteriota</taxon>
        <taxon>Cyanophyceae</taxon>
        <taxon>Pleurocapsales</taxon>
        <taxon>Hyellaceae</taxon>
        <taxon>Waterburya</taxon>
        <taxon>Waterburya agarophytonicola</taxon>
    </lineage>
</organism>
<dbReference type="SUPFAM" id="SSF46689">
    <property type="entry name" value="Homeodomain-like"/>
    <property type="match status" value="1"/>
</dbReference>
<proteinExistence type="predicted"/>
<comment type="caution">
    <text evidence="5">The sequence shown here is derived from an EMBL/GenBank/DDBJ whole genome shotgun (WGS) entry which is preliminary data.</text>
</comment>
<dbReference type="PRINTS" id="PR00032">
    <property type="entry name" value="HTHARAC"/>
</dbReference>
<dbReference type="EMBL" id="JADWDC010000008">
    <property type="protein sequence ID" value="MCC0176383.1"/>
    <property type="molecule type" value="Genomic_DNA"/>
</dbReference>
<dbReference type="Pfam" id="PF12833">
    <property type="entry name" value="HTH_18"/>
    <property type="match status" value="1"/>
</dbReference>
<evidence type="ECO:0000259" key="4">
    <source>
        <dbReference type="PROSITE" id="PS01124"/>
    </source>
</evidence>
<dbReference type="PANTHER" id="PTHR46796">
    <property type="entry name" value="HTH-TYPE TRANSCRIPTIONAL ACTIVATOR RHAS-RELATED"/>
    <property type="match status" value="1"/>
</dbReference>
<dbReference type="InterPro" id="IPR018062">
    <property type="entry name" value="HTH_AraC-typ_CS"/>
</dbReference>
<keyword evidence="3" id="KW-0804">Transcription</keyword>
<feature type="domain" description="HTH araC/xylS-type" evidence="4">
    <location>
        <begin position="1"/>
        <end position="59"/>
    </location>
</feature>
<keyword evidence="6" id="KW-1185">Reference proteome</keyword>
<keyword evidence="1" id="KW-0805">Transcription regulation</keyword>
<reference evidence="5" key="1">
    <citation type="journal article" date="2021" name="Antonie Van Leeuwenhoek">
        <title>Draft genome and description of Waterburya agarophytonicola gen. nov. sp. nov. (Pleurocapsales, Cyanobacteria): a seaweed symbiont.</title>
        <authorList>
            <person name="Bonthond G."/>
            <person name="Shalygin S."/>
            <person name="Bayer T."/>
            <person name="Weinberger F."/>
        </authorList>
    </citation>
    <scope>NUCLEOTIDE SEQUENCE</scope>
    <source>
        <strain evidence="5">KI4</strain>
    </source>
</reference>
<dbReference type="InterPro" id="IPR018060">
    <property type="entry name" value="HTH_AraC"/>
</dbReference>
<dbReference type="AlphaFoldDB" id="A0A964FGC2"/>
<evidence type="ECO:0000256" key="3">
    <source>
        <dbReference type="ARBA" id="ARBA00023163"/>
    </source>
</evidence>